<keyword evidence="3" id="KW-1185">Reference proteome</keyword>
<keyword evidence="1" id="KW-0812">Transmembrane</keyword>
<organism evidence="2 3">
    <name type="scientific">Pinibacter aurantiacus</name>
    <dbReference type="NCBI Taxonomy" id="2851599"/>
    <lineage>
        <taxon>Bacteria</taxon>
        <taxon>Pseudomonadati</taxon>
        <taxon>Bacteroidota</taxon>
        <taxon>Chitinophagia</taxon>
        <taxon>Chitinophagales</taxon>
        <taxon>Chitinophagaceae</taxon>
        <taxon>Pinibacter</taxon>
    </lineage>
</organism>
<feature type="transmembrane region" description="Helical" evidence="1">
    <location>
        <begin position="67"/>
        <end position="86"/>
    </location>
</feature>
<evidence type="ECO:0000256" key="1">
    <source>
        <dbReference type="SAM" id="Phobius"/>
    </source>
</evidence>
<sequence>MKLTELSNYQLYSLIQNNKLDASIREPANTEFENRKLTVDQIKEIVKQHDLLFKPDNDEGLSSYNKAFLIFVPAFFTIQVLIAGRYLANNERKKWKDFWLYVSLGYVLWTVAIITLAKLNRK</sequence>
<dbReference type="EMBL" id="JAHSPG010000018">
    <property type="protein sequence ID" value="MBV4360343.1"/>
    <property type="molecule type" value="Genomic_DNA"/>
</dbReference>
<evidence type="ECO:0000313" key="2">
    <source>
        <dbReference type="EMBL" id="MBV4360343.1"/>
    </source>
</evidence>
<gene>
    <name evidence="2" type="ORF">KTO63_24475</name>
</gene>
<keyword evidence="1" id="KW-0472">Membrane</keyword>
<feature type="transmembrane region" description="Helical" evidence="1">
    <location>
        <begin position="98"/>
        <end position="117"/>
    </location>
</feature>
<reference evidence="2" key="1">
    <citation type="submission" date="2021-06" db="EMBL/GenBank/DDBJ databases">
        <authorList>
            <person name="Huq M.A."/>
        </authorList>
    </citation>
    <scope>NUCLEOTIDE SEQUENCE</scope>
    <source>
        <strain evidence="2">MAH-26</strain>
    </source>
</reference>
<accession>A0A9E2SFA4</accession>
<dbReference type="AlphaFoldDB" id="A0A9E2SFA4"/>
<name>A0A9E2SFA4_9BACT</name>
<protein>
    <submittedName>
        <fullName evidence="2">Uncharacterized protein</fullName>
    </submittedName>
</protein>
<dbReference type="Proteomes" id="UP000812270">
    <property type="component" value="Unassembled WGS sequence"/>
</dbReference>
<keyword evidence="1" id="KW-1133">Transmembrane helix</keyword>
<proteinExistence type="predicted"/>
<comment type="caution">
    <text evidence="2">The sequence shown here is derived from an EMBL/GenBank/DDBJ whole genome shotgun (WGS) entry which is preliminary data.</text>
</comment>
<dbReference type="RefSeq" id="WP_217794630.1">
    <property type="nucleotide sequence ID" value="NZ_JAHSPG010000018.1"/>
</dbReference>
<evidence type="ECO:0000313" key="3">
    <source>
        <dbReference type="Proteomes" id="UP000812270"/>
    </source>
</evidence>